<evidence type="ECO:0000256" key="7">
    <source>
        <dbReference type="SAM" id="SignalP"/>
    </source>
</evidence>
<feature type="chain" id="PRO_5042206891" description="Glucosidase 2 subunit beta" evidence="7">
    <location>
        <begin position="17"/>
        <end position="547"/>
    </location>
</feature>
<dbReference type="InterPro" id="IPR044865">
    <property type="entry name" value="MRH_dom"/>
</dbReference>
<evidence type="ECO:0000259" key="8">
    <source>
        <dbReference type="PROSITE" id="PS51914"/>
    </source>
</evidence>
<gene>
    <name evidence="9" type="ORF">FB45DRAFT_902846</name>
</gene>
<dbReference type="GO" id="GO:0006491">
    <property type="term" value="P:N-glycan processing"/>
    <property type="evidence" value="ECO:0007669"/>
    <property type="project" value="TreeGrafter"/>
</dbReference>
<keyword evidence="10" id="KW-1185">Reference proteome</keyword>
<keyword evidence="2 7" id="KW-0732">Signal</keyword>
<evidence type="ECO:0000313" key="9">
    <source>
        <dbReference type="EMBL" id="KAJ7638436.1"/>
    </source>
</evidence>
<dbReference type="Proteomes" id="UP001221142">
    <property type="component" value="Unassembled WGS sequence"/>
</dbReference>
<dbReference type="InterPro" id="IPR009011">
    <property type="entry name" value="Man6P_isomerase_rcpt-bd_dom_sf"/>
</dbReference>
<feature type="domain" description="MRH" evidence="8">
    <location>
        <begin position="430"/>
        <end position="537"/>
    </location>
</feature>
<feature type="signal peptide" evidence="7">
    <location>
        <begin position="1"/>
        <end position="16"/>
    </location>
</feature>
<dbReference type="EMBL" id="JARKIF010000005">
    <property type="protein sequence ID" value="KAJ7638436.1"/>
    <property type="molecule type" value="Genomic_DNA"/>
</dbReference>
<feature type="coiled-coil region" evidence="5">
    <location>
        <begin position="382"/>
        <end position="416"/>
    </location>
</feature>
<evidence type="ECO:0000256" key="5">
    <source>
        <dbReference type="SAM" id="Coils"/>
    </source>
</evidence>
<dbReference type="AlphaFoldDB" id="A0AAD7C3Z3"/>
<protein>
    <recommendedName>
        <fullName evidence="1">Glucosidase 2 subunit beta</fullName>
    </recommendedName>
</protein>
<dbReference type="PANTHER" id="PTHR12630:SF1">
    <property type="entry name" value="GLUCOSIDASE 2 SUBUNIT BETA"/>
    <property type="match status" value="1"/>
</dbReference>
<dbReference type="Pfam" id="PF13015">
    <property type="entry name" value="PRKCSH_1"/>
    <property type="match status" value="1"/>
</dbReference>
<dbReference type="InterPro" id="IPR036607">
    <property type="entry name" value="PRKCSH"/>
</dbReference>
<proteinExistence type="predicted"/>
<dbReference type="Pfam" id="PF12999">
    <property type="entry name" value="PRKCSH-like"/>
    <property type="match status" value="1"/>
</dbReference>
<evidence type="ECO:0000256" key="3">
    <source>
        <dbReference type="ARBA" id="ARBA00022824"/>
    </source>
</evidence>
<dbReference type="PANTHER" id="PTHR12630">
    <property type="entry name" value="N-LINKED OLIGOSACCHARIDE PROCESSING"/>
    <property type="match status" value="1"/>
</dbReference>
<comment type="caution">
    <text evidence="9">The sequence shown here is derived from an EMBL/GenBank/DDBJ whole genome shotgun (WGS) entry which is preliminary data.</text>
</comment>
<keyword evidence="5" id="KW-0175">Coiled coil</keyword>
<accession>A0AAD7C3Z3</accession>
<evidence type="ECO:0000256" key="1">
    <source>
        <dbReference type="ARBA" id="ARBA00022387"/>
    </source>
</evidence>
<evidence type="ECO:0000256" key="4">
    <source>
        <dbReference type="ARBA" id="ARBA00023157"/>
    </source>
</evidence>
<dbReference type="GO" id="GO:0017177">
    <property type="term" value="C:glucosidase II complex"/>
    <property type="evidence" value="ECO:0007669"/>
    <property type="project" value="TreeGrafter"/>
</dbReference>
<keyword evidence="4" id="KW-1015">Disulfide bond</keyword>
<evidence type="ECO:0000256" key="2">
    <source>
        <dbReference type="ARBA" id="ARBA00022729"/>
    </source>
</evidence>
<organism evidence="9 10">
    <name type="scientific">Roridomyces roridus</name>
    <dbReference type="NCBI Taxonomy" id="1738132"/>
    <lineage>
        <taxon>Eukaryota</taxon>
        <taxon>Fungi</taxon>
        <taxon>Dikarya</taxon>
        <taxon>Basidiomycota</taxon>
        <taxon>Agaricomycotina</taxon>
        <taxon>Agaricomycetes</taxon>
        <taxon>Agaricomycetidae</taxon>
        <taxon>Agaricales</taxon>
        <taxon>Marasmiineae</taxon>
        <taxon>Mycenaceae</taxon>
        <taxon>Roridomyces</taxon>
    </lineage>
</organism>
<dbReference type="InterPro" id="IPR039794">
    <property type="entry name" value="Gtb1-like"/>
</dbReference>
<dbReference type="PROSITE" id="PS51914">
    <property type="entry name" value="MRH"/>
    <property type="match status" value="1"/>
</dbReference>
<dbReference type="InterPro" id="IPR028146">
    <property type="entry name" value="PRKCSH_N"/>
</dbReference>
<sequence length="547" mass="60772">MIPWLLVLSLPALVAGLDKTHGVPAALLSRYSAPKSGSLWKCLDGSKEIPWDFVNDDACDCPDGSDEPGTSACPNSTFYCKNEGHIGATIPSSRVNDGLCEPQCCDGSDERPGVCKNACKEIGEEYRKKRDAERKIQKTGAKIRSSYITFAHKEKKRLEALVESTSQEIVVREKEVARLRDIAERTESLSAAALEHKQQSPLYLSLMDHSSALKSLQREHKKHLEREKQLGDILDTLRKGYNPNYQDMAVLEAVRGWEYLAGLPHIGVEEDAQMDLSVSDEEAGIPEEEQDDKQPEEELPEDEWTAEELETGVDELLNTDYISMLMSHDDHVMSPPVGSLFNVRAYLPDSMIPQYDDMRSAVISWLGVIGIVGTDGEKSTDSSKARQALNDAESALKRVKNEKKDAEEALEDIFSVEGFGAEGQWKKLDGTCLNLDTGEYTYEVCMFDQARQKPNHGGTTFNLGKFSSWNPSPDVQPGEPAYYERQVYNAGTRCWNGPERSVVLVMKCGTENALLSVAELEKCEYQLTGTSPALCLPLDNGSEREEL</sequence>
<keyword evidence="3" id="KW-0256">Endoplasmic reticulum</keyword>
<dbReference type="SUPFAM" id="SSF50911">
    <property type="entry name" value="Mannose 6-phosphate receptor domain"/>
    <property type="match status" value="1"/>
</dbReference>
<evidence type="ECO:0000313" key="10">
    <source>
        <dbReference type="Proteomes" id="UP001221142"/>
    </source>
</evidence>
<feature type="region of interest" description="Disordered" evidence="6">
    <location>
        <begin position="275"/>
        <end position="304"/>
    </location>
</feature>
<dbReference type="Gene3D" id="2.70.130.10">
    <property type="entry name" value="Mannose-6-phosphate receptor binding domain"/>
    <property type="match status" value="1"/>
</dbReference>
<evidence type="ECO:0000256" key="6">
    <source>
        <dbReference type="SAM" id="MobiDB-lite"/>
    </source>
</evidence>
<name>A0AAD7C3Z3_9AGAR</name>
<reference evidence="9" key="1">
    <citation type="submission" date="2023-03" db="EMBL/GenBank/DDBJ databases">
        <title>Massive genome expansion in bonnet fungi (Mycena s.s.) driven by repeated elements and novel gene families across ecological guilds.</title>
        <authorList>
            <consortium name="Lawrence Berkeley National Laboratory"/>
            <person name="Harder C.B."/>
            <person name="Miyauchi S."/>
            <person name="Viragh M."/>
            <person name="Kuo A."/>
            <person name="Thoen E."/>
            <person name="Andreopoulos B."/>
            <person name="Lu D."/>
            <person name="Skrede I."/>
            <person name="Drula E."/>
            <person name="Henrissat B."/>
            <person name="Morin E."/>
            <person name="Kohler A."/>
            <person name="Barry K."/>
            <person name="LaButti K."/>
            <person name="Morin E."/>
            <person name="Salamov A."/>
            <person name="Lipzen A."/>
            <person name="Mereny Z."/>
            <person name="Hegedus B."/>
            <person name="Baldrian P."/>
            <person name="Stursova M."/>
            <person name="Weitz H."/>
            <person name="Taylor A."/>
            <person name="Grigoriev I.V."/>
            <person name="Nagy L.G."/>
            <person name="Martin F."/>
            <person name="Kauserud H."/>
        </authorList>
    </citation>
    <scope>NUCLEOTIDE SEQUENCE</scope>
    <source>
        <strain evidence="9">9284</strain>
    </source>
</reference>